<gene>
    <name evidence="1" type="ORF">I0K15_15205</name>
</gene>
<accession>A0A7S9QC88</accession>
<evidence type="ECO:0000313" key="2">
    <source>
        <dbReference type="Proteomes" id="UP000594800"/>
    </source>
</evidence>
<dbReference type="RefSeq" id="WP_196102348.1">
    <property type="nucleotide sequence ID" value="NZ_CP064942.1"/>
</dbReference>
<dbReference type="Proteomes" id="UP000594800">
    <property type="component" value="Chromosome"/>
</dbReference>
<evidence type="ECO:0000313" key="1">
    <source>
        <dbReference type="EMBL" id="QPH53137.1"/>
    </source>
</evidence>
<dbReference type="EMBL" id="CP064942">
    <property type="protein sequence ID" value="QPH53137.1"/>
    <property type="molecule type" value="Genomic_DNA"/>
</dbReference>
<name>A0A7S9QC88_9RHOB</name>
<sequence length="74" mass="8571">MNSSGPYLDIGIAQTEEESRVDSIFEPQRNSATAYARVVIPLGRKPERIDCIRLYEMELRRMELELQLLEMGIQ</sequence>
<organism evidence="1 2">
    <name type="scientific">Pontivivens ytuae</name>
    <dbReference type="NCBI Taxonomy" id="2789856"/>
    <lineage>
        <taxon>Bacteria</taxon>
        <taxon>Pseudomonadati</taxon>
        <taxon>Pseudomonadota</taxon>
        <taxon>Alphaproteobacteria</taxon>
        <taxon>Rhodobacterales</taxon>
        <taxon>Paracoccaceae</taxon>
        <taxon>Pontivivens</taxon>
    </lineage>
</organism>
<keyword evidence="2" id="KW-1185">Reference proteome</keyword>
<dbReference type="AlphaFoldDB" id="A0A7S9QC88"/>
<dbReference type="KEGG" id="poz:I0K15_15205"/>
<proteinExistence type="predicted"/>
<reference evidence="1 2" key="1">
    <citation type="submission" date="2020-11" db="EMBL/GenBank/DDBJ databases">
        <title>Description of Pontivivens ytuae sp. nov. isolated from deep sea sediment of Mariana Trench.</title>
        <authorList>
            <person name="Wang Z."/>
            <person name="Sun Q.-L."/>
            <person name="Xu X.-D."/>
            <person name="Tang Y.-Z."/>
            <person name="Zhang J."/>
        </authorList>
    </citation>
    <scope>NUCLEOTIDE SEQUENCE [LARGE SCALE GENOMIC DNA]</scope>
    <source>
        <strain evidence="1 2">MT2928</strain>
    </source>
</reference>
<protein>
    <submittedName>
        <fullName evidence="1">Uncharacterized protein</fullName>
    </submittedName>
</protein>